<dbReference type="Pfam" id="PF13385">
    <property type="entry name" value="Laminin_G_3"/>
    <property type="match status" value="1"/>
</dbReference>
<feature type="region of interest" description="Disordered" evidence="1">
    <location>
        <begin position="2314"/>
        <end position="2338"/>
    </location>
</feature>
<evidence type="ECO:0000313" key="4">
    <source>
        <dbReference type="EMBL" id="RYU94742.1"/>
    </source>
</evidence>
<dbReference type="NCBIfam" id="TIGR03696">
    <property type="entry name" value="Rhs_assc_core"/>
    <property type="match status" value="1"/>
</dbReference>
<keyword evidence="5" id="KW-1185">Reference proteome</keyword>
<dbReference type="InterPro" id="IPR050708">
    <property type="entry name" value="T6SS_VgrG/RHS"/>
</dbReference>
<dbReference type="OrthoDB" id="976756at2"/>
<evidence type="ECO:0000259" key="2">
    <source>
        <dbReference type="PROSITE" id="PS50835"/>
    </source>
</evidence>
<dbReference type="InterPro" id="IPR011658">
    <property type="entry name" value="PA14_dom"/>
</dbReference>
<dbReference type="GO" id="GO:0004553">
    <property type="term" value="F:hydrolase activity, hydrolyzing O-glycosyl compounds"/>
    <property type="evidence" value="ECO:0007669"/>
    <property type="project" value="UniProtKB-ARBA"/>
</dbReference>
<feature type="compositionally biased region" description="Polar residues" evidence="1">
    <location>
        <begin position="2314"/>
        <end position="2333"/>
    </location>
</feature>
<evidence type="ECO:0000313" key="5">
    <source>
        <dbReference type="Proteomes" id="UP000293162"/>
    </source>
</evidence>
<dbReference type="SUPFAM" id="SSF56988">
    <property type="entry name" value="Anthrax protective antigen"/>
    <property type="match status" value="1"/>
</dbReference>
<dbReference type="InterPro" id="IPR037524">
    <property type="entry name" value="PA14/GLEYA"/>
</dbReference>
<dbReference type="InterPro" id="IPR013320">
    <property type="entry name" value="ConA-like_dom_sf"/>
</dbReference>
<dbReference type="PANTHER" id="PTHR32305">
    <property type="match status" value="1"/>
</dbReference>
<dbReference type="GO" id="GO:0005975">
    <property type="term" value="P:carbohydrate metabolic process"/>
    <property type="evidence" value="ECO:0007669"/>
    <property type="project" value="UniProtKB-ARBA"/>
</dbReference>
<reference evidence="4 5" key="1">
    <citation type="submission" date="2019-02" db="EMBL/GenBank/DDBJ databases">
        <title>Bacterial novel species Emticicia sp. 17J42-9 isolated from soil.</title>
        <authorList>
            <person name="Jung H.-Y."/>
        </authorList>
    </citation>
    <scope>NUCLEOTIDE SEQUENCE [LARGE SCALE GENOMIC DNA]</scope>
    <source>
        <strain evidence="4 5">17J42-9</strain>
    </source>
</reference>
<dbReference type="PROSITE" id="PS50835">
    <property type="entry name" value="IG_LIKE"/>
    <property type="match status" value="3"/>
</dbReference>
<accession>A0A4Q5LY90</accession>
<feature type="domain" description="PA14" evidence="3">
    <location>
        <begin position="1910"/>
        <end position="2069"/>
    </location>
</feature>
<feature type="domain" description="Ig-like" evidence="2">
    <location>
        <begin position="1649"/>
        <end position="1725"/>
    </location>
</feature>
<name>A0A4Q5LY90_9BACT</name>
<dbReference type="Pfam" id="PF07691">
    <property type="entry name" value="PA14"/>
    <property type="match status" value="1"/>
</dbReference>
<dbReference type="InterPro" id="IPR007110">
    <property type="entry name" value="Ig-like_dom"/>
</dbReference>
<feature type="domain" description="Ig-like" evidence="2">
    <location>
        <begin position="725"/>
        <end position="801"/>
    </location>
</feature>
<dbReference type="EMBL" id="SEWF01000022">
    <property type="protein sequence ID" value="RYU94742.1"/>
    <property type="molecule type" value="Genomic_DNA"/>
</dbReference>
<evidence type="ECO:0000256" key="1">
    <source>
        <dbReference type="SAM" id="MobiDB-lite"/>
    </source>
</evidence>
<gene>
    <name evidence="4" type="ORF">EWM59_15530</name>
</gene>
<dbReference type="Gene3D" id="2.60.120.260">
    <property type="entry name" value="Galactose-binding domain-like"/>
    <property type="match status" value="1"/>
</dbReference>
<dbReference type="Gene3D" id="2.180.10.10">
    <property type="entry name" value="RHS repeat-associated core"/>
    <property type="match status" value="1"/>
</dbReference>
<dbReference type="SMART" id="SM00758">
    <property type="entry name" value="PA14"/>
    <property type="match status" value="1"/>
</dbReference>
<proteinExistence type="predicted"/>
<comment type="caution">
    <text evidence="4">The sequence shown here is derived from an EMBL/GenBank/DDBJ whole genome shotgun (WGS) entry which is preliminary data.</text>
</comment>
<dbReference type="PANTHER" id="PTHR32305:SF15">
    <property type="entry name" value="PROTEIN RHSA-RELATED"/>
    <property type="match status" value="1"/>
</dbReference>
<dbReference type="Pfam" id="PF20041">
    <property type="entry name" value="DUF6443"/>
    <property type="match status" value="1"/>
</dbReference>
<dbReference type="InterPro" id="IPR045619">
    <property type="entry name" value="DUF6443"/>
</dbReference>
<dbReference type="SUPFAM" id="SSF49899">
    <property type="entry name" value="Concanavalin A-like lectins/glucanases"/>
    <property type="match status" value="1"/>
</dbReference>
<organism evidence="4 5">
    <name type="scientific">Emticicia agri</name>
    <dbReference type="NCBI Taxonomy" id="2492393"/>
    <lineage>
        <taxon>Bacteria</taxon>
        <taxon>Pseudomonadati</taxon>
        <taxon>Bacteroidota</taxon>
        <taxon>Cytophagia</taxon>
        <taxon>Cytophagales</taxon>
        <taxon>Leadbetterellaceae</taxon>
        <taxon>Emticicia</taxon>
    </lineage>
</organism>
<dbReference type="Gene3D" id="2.60.40.10">
    <property type="entry name" value="Immunoglobulins"/>
    <property type="match status" value="1"/>
</dbReference>
<dbReference type="Proteomes" id="UP000293162">
    <property type="component" value="Unassembled WGS sequence"/>
</dbReference>
<dbReference type="PROSITE" id="PS51820">
    <property type="entry name" value="PA14"/>
    <property type="match status" value="1"/>
</dbReference>
<sequence>MKNIRHRHLFSSLLAFFLLVSFTKPLKSIKVFAEEKLTSTSQNLLIPNSIKISSNPIKSKQSFSVASNSATYENNLITTTNSIDSASKNNPADDARIGKGINSIRPLPIKPLPIKIREKLLNLKLIENADENPLNEQEYYRYDSVKHTFNKIDYIEKKIEFDPVRFRVSTNKDSVEIGEEFEIKITAEFLDVSPTLMFQFEGSNEYTLKVLFSNGFVQTGGTYYDFMEGKVTGENPKQEYTIKGYYKDYTNTDFRLLRSHKGAFINDLFIVRLNVTSIIQLKKKSESVEISAINQTTNNSETQIVICNPDIYACKYVEINFVTEIRFSINVSNWKVCKFPLENLTSVNEVPSIEIIEITDNSIRIKYKEPGKYTWQVESCPGSKTTIELNAKNNELPIISGIPSAPIKQNTSLNLSSNCSAVWRKGENIVGSGFTFKPTLNETTIYKVNCDYCGAPSKTFKVEVEECPTLPLNPSISASKDIIQRGETATLTANCPSGDVVWEQQGKTTTVNFKTDENTIIGTYSFKAKCVLGNCESGYTSKDIQVTGTVPPSCTKPNKPIISPANPPSVQSGQTTPLSTNCNIGTPKWSTNATTNTIQGSPGQTYKVWCISGTCISDTSTAVTVSSCSLAAPTINTPSSGIYLSNGQKINISTTYTCPGSFEWYNASNNNYLGAGITSGNPAVNTLSDVGVGSYRVLCRENSTCTSAYSDILTLYSSNAGCTNPKPVINTPVANGSNYVLSTNSTCFATSSNGTVTPGFLRWYKDNSNQSFDNGSTITVNSDGTYEVQCYVDNNCYTELSDPVIIGGCAISTPPTINEGNSTTIPGDQLPTLSTSSSCSYQNGQGSFEWYRDGSYYKSGSAIGAEQGCYQVRCMVEINNSYFYSCFSNKVCISPPGECGNDVYAWSNATATDCGVSLGETLILHGGVSSGTPATEIGWYFGNDENNRITTIGEFTFPNGAQEANKGKYTLKVKRDNIWCKKSIDVEICDCNLVATPKYNFTGTAQNGTITIYADLNKPCPTCEFLWTLPNNGGTRKDTGPFSIQNGSGTSGIYHLAVSNSQCTHYSDLDVHVPVTPSYNGNIVNTSCENIKGFIYDSANKDFQLPNATLVIKKETTPGVFTNLPDVPLQITSYNTFDWTWPYKDGILYKVQVKLPPGGSNGDTFLDPFRITPASIQCCALKFDQDEVKCNDVTKKGIYRVYFKDHSQNKILQYRLSKSNFNASNSSAYTPTGDWVNWIPDIPPNTPSNDPVAGIIQFTNLERGFYRCEIVEGTDTNQKGCTITTYFESDCEIPPICGSAPYINVIPDGVIMEGSGITPTLFAGPTSTSSNNPSGLGRAAELNGNNAIVLNQGLSINSNNFGFEAWVFVKKNNPITVGFIGSGEKHRFLFNIWAQPDNSFFAQLSIGSNGMTLIESIPEKNDRRVSISYDRPLAGWNHLAIFYRNRIPELYLNGVFIGKATQSIFTPYLPSNYTNPSNISATAGRIANSGFVGLIDEIRVWENVIGVTPAAIASALSSTYMSARNNPALYTGDCHDYWSFEDAAHPLYTVDGTPYHLLNFEEAVRVDLISRLLTSEEDKLPQNPNYTWLLNGAVVGTGNSYTMPLDAVKANGQKYVLRYEGNGQTCETSKTIKIERCIDISPTTTQTVCEGATLMLTASSKIATQIVWYKEGRTTAITTGITTNTSNGVFYSSLSVPSSIEGDGAYYAKANNGCSTGKNETERVTVKHNPVSKLVVTANPNPAKAGATVEFTGKVIGDNPTPPTFNWTGPNSFTSTKQDPILTNVTKAAREGTYKLTISELTNNLTCTATATVKLLISNCNLDAGAEASCVNNLGKITVNVLGNTAGRTVEYSINNTTWQSSNEFISLLNGIYKVYVRSRVTGVPIDQGSADICYANVQEVSVVCASICNVQKKLNYDRWDDIEGTEIDNFDDTYLTNLFNKGKSLSAFAPSVESAEKMFEIHNTATQNFIARMKGSICPPVSGDYIFHVYADNSAKVYLNTGSGLQRIVWVQDQPNAHDTPVPSASIHLDAGTSYQFEVHHKQGISASFIKIEWQLNGGTKQLISAEYLDPSSPTLDPPCPRFELATTPAINLSSDPSTIPYKITEGTAIKGIATALDGNTNTFEWKDQQTQGALFTDPKGTSGLSTRTTASTVPIYIRPTKIGTSPYEDKVYRVYYSNKATCYKEIKVRVSAASCDCEGGDCDKISVQNPSLVNEFNDEKNYVVETTYLDESASTGVQSVTYTDGLGRPAQKIAIHAGPEQQDIVQAIEYDSYGRTTTGYLPYPVINNNGKFIATAISNTITWYQSNKSSSTPFSVTDLETSPLSRPTSQKGAGHDNAALNTITDLTYANNTNEVLMFKVEKVTQTINNVTSVSVKVKKDTNPYQANTLYKTISTESGGGIGESLITNEYKDRDGRVVCKDVGGQKTYYIYNDLGQLVSVIPPESSKGTIPGEFTLFGTDSFLEGIFQYEFNGRGLMARKKVPGAVAVTMTYYDNDLLKTTTDYRNDQPVTLIMSYDGINRMLETKEKKGTIDASVPEKTTKKIFYDSYDAIDAAYRLDEDNTRRPDNTEWKVDRNHVIGVMVGFWEATYDTDGNVADQSLPTTIYYDNKQRVIHTVKKNHKQGTDYFSSALDFSGRALATYQSVDNIGLLVTKTKTGYDYGGRPTAVCQKIDNGNYSENWEPIAHYNYNEIGEMVQKILGCRTQVVDYAYNIRGWLTKINDPANLKVTATKEYDFFGMSLTYTGDGNINGQTYKTAITTAQYNTNGLFTDPYDIYPSELFTYDYKYDKFKRLTRAALKRTENMVLLLGESTSNTNDGITYDDNGNIKSLKRHVKDGSGYTLIDNLGYTYANINKLASISDGNATVNSNPYAKASTYTYYSDGSVKTDAGRGVSTGDNMITYNSAKLVSKIKAGSTTYSYIYTTSGQKLSMTDGAKTYDYIGNAVYLNNTLEFVSNSEGRWLPKEQLKAYKADKSAITTPTAKFGKYEYQLKDHLGNLRASCRCLEKENATASNQAYPTVVIQENHYDPWGLAIEKEVVADKNKLPNFETKDRFTYNGKEMQGNLGYLDYGVRMYDPSIGRWGVIDPLAEKMPVWNPYCYVFNNPLKFIDPDGKEGIVVSGQPGKHDNKTHFLANGLDRAKRALNKRQSDEEKVTWLIYNDNSTKYGHDKKMLASYKEQAKKLGIDVQVVNNSEDITKYVNEKTGGDSRTNDKITSFYYVGHATPGDLEVGYQNSSSDYLEVSDFKSSAFASGAWINLVAGCRTAVDGDKFFEKSVVDQFIEKVDKKSTVNGSDVRVQYDGGVKTDQELLKANNGQIITKKGKL</sequence>
<feature type="domain" description="Ig-like" evidence="2">
    <location>
        <begin position="815"/>
        <end position="886"/>
    </location>
</feature>
<protein>
    <submittedName>
        <fullName evidence="4">Uncharacterized protein</fullName>
    </submittedName>
</protein>
<evidence type="ECO:0000259" key="3">
    <source>
        <dbReference type="PROSITE" id="PS51820"/>
    </source>
</evidence>
<dbReference type="InterPro" id="IPR013783">
    <property type="entry name" value="Ig-like_fold"/>
</dbReference>
<dbReference type="InterPro" id="IPR022385">
    <property type="entry name" value="Rhs_assc_core"/>
</dbReference>